<dbReference type="PANTHER" id="PTHR34990">
    <property type="entry name" value="UDP-2,3-DIACYLGLUCOSAMINE HYDROLASE-RELATED"/>
    <property type="match status" value="1"/>
</dbReference>
<protein>
    <recommendedName>
        <fullName evidence="3">Calcineurin-like phosphoesterase domain-containing protein</fullName>
    </recommendedName>
</protein>
<dbReference type="EMBL" id="MU827329">
    <property type="protein sequence ID" value="KAJ7355018.1"/>
    <property type="molecule type" value="Genomic_DNA"/>
</dbReference>
<keyword evidence="2" id="KW-1185">Reference proteome</keyword>
<dbReference type="OrthoDB" id="9974421at2759"/>
<dbReference type="Proteomes" id="UP001163046">
    <property type="component" value="Unassembled WGS sequence"/>
</dbReference>
<dbReference type="InterPro" id="IPR029058">
    <property type="entry name" value="AB_hydrolase_fold"/>
</dbReference>
<evidence type="ECO:0008006" key="3">
    <source>
        <dbReference type="Google" id="ProtNLM"/>
    </source>
</evidence>
<comment type="caution">
    <text evidence="1">The sequence shown here is derived from an EMBL/GenBank/DDBJ whole genome shotgun (WGS) entry which is preliminary data.</text>
</comment>
<dbReference type="GO" id="GO:0016020">
    <property type="term" value="C:membrane"/>
    <property type="evidence" value="ECO:0007669"/>
    <property type="project" value="GOC"/>
</dbReference>
<gene>
    <name evidence="1" type="ORF">OS493_028685</name>
</gene>
<name>A0A9X0CKT7_9CNID</name>
<dbReference type="InterPro" id="IPR043461">
    <property type="entry name" value="LpxH-like"/>
</dbReference>
<evidence type="ECO:0000313" key="2">
    <source>
        <dbReference type="Proteomes" id="UP001163046"/>
    </source>
</evidence>
<dbReference type="Gene3D" id="3.40.50.1820">
    <property type="entry name" value="alpha/beta hydrolase"/>
    <property type="match status" value="1"/>
</dbReference>
<dbReference type="GO" id="GO:0046872">
    <property type="term" value="F:metal ion binding"/>
    <property type="evidence" value="ECO:0007669"/>
    <property type="project" value="UniProtKB-KW"/>
</dbReference>
<dbReference type="SUPFAM" id="SSF56300">
    <property type="entry name" value="Metallo-dependent phosphatases"/>
    <property type="match status" value="1"/>
</dbReference>
<organism evidence="1 2">
    <name type="scientific">Desmophyllum pertusum</name>
    <dbReference type="NCBI Taxonomy" id="174260"/>
    <lineage>
        <taxon>Eukaryota</taxon>
        <taxon>Metazoa</taxon>
        <taxon>Cnidaria</taxon>
        <taxon>Anthozoa</taxon>
        <taxon>Hexacorallia</taxon>
        <taxon>Scleractinia</taxon>
        <taxon>Caryophylliina</taxon>
        <taxon>Caryophylliidae</taxon>
        <taxon>Desmophyllum</taxon>
    </lineage>
</organism>
<proteinExistence type="predicted"/>
<reference evidence="1" key="1">
    <citation type="submission" date="2023-01" db="EMBL/GenBank/DDBJ databases">
        <title>Genome assembly of the deep-sea coral Lophelia pertusa.</title>
        <authorList>
            <person name="Herrera S."/>
            <person name="Cordes E."/>
        </authorList>
    </citation>
    <scope>NUCLEOTIDE SEQUENCE</scope>
    <source>
        <strain evidence="1">USNM1676648</strain>
        <tissue evidence="1">Polyp</tissue>
    </source>
</reference>
<dbReference type="AlphaFoldDB" id="A0A9X0CKT7"/>
<dbReference type="InterPro" id="IPR029052">
    <property type="entry name" value="Metallo-depent_PP-like"/>
</dbReference>
<dbReference type="GO" id="GO:0009245">
    <property type="term" value="P:lipid A biosynthetic process"/>
    <property type="evidence" value="ECO:0007669"/>
    <property type="project" value="TreeGrafter"/>
</dbReference>
<accession>A0A9X0CKT7</accession>
<dbReference type="GO" id="GO:0008758">
    <property type="term" value="F:UDP-2,3-diacylglucosamine hydrolase activity"/>
    <property type="evidence" value="ECO:0007669"/>
    <property type="project" value="TreeGrafter"/>
</dbReference>
<dbReference type="Gene3D" id="3.60.21.10">
    <property type="match status" value="1"/>
</dbReference>
<sequence>MKAGLYLPGTLEALGVDGFTVDTDDFVSLSEKFVNLFAKGVTHVFLPYDELCHNPSVTGGEATFIVYEKTKAGFCISTFKTFNLVKEAHPIQDYTWIQIPGYGHLDCIYGKAAVHDVYPHILKALDAHAQDELILDEIPCNCVTNAVASLKSKVKTAGSKKMTTDSSALPTDLEVMHQDNDSLDCEEELIYPVEANDVFNPTEVKTIWDKLNEITPLEAWQIWPSKTSTRKDLVKNEPSYNPPTGTDAEKVEVREMLNPSDPVKNMILSMSDLHLDCEWSKNMHDRLRTFITNLASVAEVSLHTLILLGDVVEMWLEPMTLSPHTLQERVTRWKANITCTLFFNVVRKMAEEDGVKVFYLRGNHDHEMTAEAVEQLMGKKVEFIEGTLIYLINSDDGQQYRLRFAHGHDWDIFNTYSLTEPNDPLGGRPIGYYVTRAVATTEAVMTETEEVLRQVTTSLMRMIGGDLGSFIVEMLSKGPLQKRFTEALIEQALGRDVDNDEWILLEEGKWMKMSNLLKYRLFKRAIDKFGSSYTYSLLKGTVGDFGDFLSRCGEDIIVLGHTHQWRDHSIKNRTGKSMYVNTGTWIDFAHEFSYARIIPPTKSNPGCVQVRRDLLDPDGIV</sequence>
<evidence type="ECO:0000313" key="1">
    <source>
        <dbReference type="EMBL" id="KAJ7355018.1"/>
    </source>
</evidence>